<dbReference type="CDD" id="cd00001">
    <property type="entry name" value="PTS_IIB_man"/>
    <property type="match status" value="1"/>
</dbReference>
<dbReference type="NCBIfam" id="NF008508">
    <property type="entry name" value="PRK11425.1"/>
    <property type="match status" value="1"/>
</dbReference>
<evidence type="ECO:0000259" key="10">
    <source>
        <dbReference type="PROSITE" id="PS51101"/>
    </source>
</evidence>
<reference evidence="11" key="1">
    <citation type="submission" date="2020-12" db="EMBL/GenBank/DDBJ databases">
        <title>Clostridium thailandense sp. nov., a novel acetogenic bacterium isolated from peat land soil in Thailand.</title>
        <authorList>
            <person name="Chaikitkaew S."/>
            <person name="Birkeland N.K."/>
        </authorList>
    </citation>
    <scope>NUCLEOTIDE SEQUENCE</scope>
    <source>
        <strain evidence="11">DSM 17425</strain>
    </source>
</reference>
<keyword evidence="4" id="KW-0762">Sugar transport</keyword>
<evidence type="ECO:0000256" key="5">
    <source>
        <dbReference type="ARBA" id="ARBA00022679"/>
    </source>
</evidence>
<feature type="active site" description="Pros-phosphohistidine intermediate; for EIIB activity" evidence="8">
    <location>
        <position position="15"/>
    </location>
</feature>
<dbReference type="InterPro" id="IPR004720">
    <property type="entry name" value="PTS_IIB_sorbose-sp"/>
</dbReference>
<dbReference type="GO" id="GO:0016301">
    <property type="term" value="F:kinase activity"/>
    <property type="evidence" value="ECO:0007669"/>
    <property type="project" value="UniProtKB-KW"/>
</dbReference>
<accession>A0A934M4F6</accession>
<dbReference type="PROSITE" id="PS51101">
    <property type="entry name" value="PTS_EIIB_TYPE_4"/>
    <property type="match status" value="1"/>
</dbReference>
<dbReference type="Proteomes" id="UP000622687">
    <property type="component" value="Unassembled WGS sequence"/>
</dbReference>
<evidence type="ECO:0000313" key="12">
    <source>
        <dbReference type="Proteomes" id="UP000622687"/>
    </source>
</evidence>
<evidence type="ECO:0000256" key="6">
    <source>
        <dbReference type="ARBA" id="ARBA00022683"/>
    </source>
</evidence>
<keyword evidence="2" id="KW-0813">Transport</keyword>
<proteinExistence type="predicted"/>
<dbReference type="InterPro" id="IPR018455">
    <property type="entry name" value="PTS_IIB_sorbose-sp_subgr"/>
</dbReference>
<evidence type="ECO:0000256" key="1">
    <source>
        <dbReference type="ARBA" id="ARBA00004496"/>
    </source>
</evidence>
<dbReference type="GO" id="GO:0008982">
    <property type="term" value="F:protein-N(PI)-phosphohistidine-sugar phosphotransferase activity"/>
    <property type="evidence" value="ECO:0007669"/>
    <property type="project" value="InterPro"/>
</dbReference>
<keyword evidence="7" id="KW-0418">Kinase</keyword>
<dbReference type="Gene3D" id="3.40.35.10">
    <property type="entry name" value="Phosphotransferase system, sorbose subfamily IIB component"/>
    <property type="match status" value="1"/>
</dbReference>
<feature type="modified residue" description="Phosphohistidine; by EIIA" evidence="9">
    <location>
        <position position="15"/>
    </location>
</feature>
<dbReference type="GO" id="GO:0009401">
    <property type="term" value="P:phosphoenolpyruvate-dependent sugar phosphotransferase system"/>
    <property type="evidence" value="ECO:0007669"/>
    <property type="project" value="UniProtKB-KW"/>
</dbReference>
<dbReference type="RefSeq" id="WP_211142051.1">
    <property type="nucleotide sequence ID" value="NZ_JAEEGB010000007.1"/>
</dbReference>
<evidence type="ECO:0000256" key="4">
    <source>
        <dbReference type="ARBA" id="ARBA00022597"/>
    </source>
</evidence>
<dbReference type="SUPFAM" id="SSF52728">
    <property type="entry name" value="PTS IIb component"/>
    <property type="match status" value="1"/>
</dbReference>
<dbReference type="NCBIfam" id="NF007288">
    <property type="entry name" value="PRK09756.1"/>
    <property type="match status" value="1"/>
</dbReference>
<sequence>MSNILLTRIDNRLIHGQVGVTWVNHLGANLIVVVNDEVADDEVQQNLMDMVVPDVIGTRYFTLQKTIDVIHMASENQLIFMVCRTPQDVLKLVEGGVPIKKVNIGNMHFSEGKQQVTSTVSLDESDKEAFRKLHKLGVQLEIRRVPDEKADDILKFL</sequence>
<evidence type="ECO:0000256" key="8">
    <source>
        <dbReference type="PIRSR" id="PIRSR618455-1"/>
    </source>
</evidence>
<dbReference type="EMBL" id="JAEEGB010000007">
    <property type="protein sequence ID" value="MBI6872548.1"/>
    <property type="molecule type" value="Genomic_DNA"/>
</dbReference>
<evidence type="ECO:0000256" key="9">
    <source>
        <dbReference type="PIRSR" id="PIRSR618455-2"/>
    </source>
</evidence>
<dbReference type="NCBIfam" id="TIGR00854">
    <property type="entry name" value="pts-sorbose"/>
    <property type="match status" value="1"/>
</dbReference>
<evidence type="ECO:0000256" key="3">
    <source>
        <dbReference type="ARBA" id="ARBA00022490"/>
    </source>
</evidence>
<comment type="caution">
    <text evidence="11">The sequence shown here is derived from an EMBL/GenBank/DDBJ whole genome shotgun (WGS) entry which is preliminary data.</text>
</comment>
<dbReference type="InterPro" id="IPR036667">
    <property type="entry name" value="PTS_IIB_sorbose-sp_sf"/>
</dbReference>
<keyword evidence="5" id="KW-0808">Transferase</keyword>
<organism evidence="11 12">
    <name type="scientific">Clostridium aciditolerans</name>
    <dbReference type="NCBI Taxonomy" id="339861"/>
    <lineage>
        <taxon>Bacteria</taxon>
        <taxon>Bacillati</taxon>
        <taxon>Bacillota</taxon>
        <taxon>Clostridia</taxon>
        <taxon>Eubacteriales</taxon>
        <taxon>Clostridiaceae</taxon>
        <taxon>Clostridium</taxon>
    </lineage>
</organism>
<comment type="subcellular location">
    <subcellularLocation>
        <location evidence="1">Cytoplasm</location>
    </subcellularLocation>
</comment>
<evidence type="ECO:0000313" key="11">
    <source>
        <dbReference type="EMBL" id="MBI6872548.1"/>
    </source>
</evidence>
<protein>
    <submittedName>
        <fullName evidence="11">PTS N-acetylgalactosamine transporter subunit IIB</fullName>
    </submittedName>
</protein>
<dbReference type="AlphaFoldDB" id="A0A934M4F6"/>
<keyword evidence="12" id="KW-1185">Reference proteome</keyword>
<gene>
    <name evidence="11" type="primary">agaV</name>
    <name evidence="11" type="ORF">I6U51_07460</name>
</gene>
<dbReference type="GO" id="GO:0005737">
    <property type="term" value="C:cytoplasm"/>
    <property type="evidence" value="ECO:0007669"/>
    <property type="project" value="UniProtKB-SubCell"/>
</dbReference>
<keyword evidence="3" id="KW-0963">Cytoplasm</keyword>
<evidence type="ECO:0000256" key="7">
    <source>
        <dbReference type="ARBA" id="ARBA00022777"/>
    </source>
</evidence>
<evidence type="ECO:0000256" key="2">
    <source>
        <dbReference type="ARBA" id="ARBA00022448"/>
    </source>
</evidence>
<dbReference type="Pfam" id="PF03830">
    <property type="entry name" value="PTSIIB_sorb"/>
    <property type="match status" value="1"/>
</dbReference>
<feature type="domain" description="PTS EIIB type-4" evidence="10">
    <location>
        <begin position="1"/>
        <end position="157"/>
    </location>
</feature>
<keyword evidence="6" id="KW-0598">Phosphotransferase system</keyword>
<name>A0A934M4F6_9CLOT</name>